<evidence type="ECO:0000313" key="1">
    <source>
        <dbReference type="EMBL" id="MBL3656924.1"/>
    </source>
</evidence>
<comment type="caution">
    <text evidence="1">The sequence shown here is derived from an EMBL/GenBank/DDBJ whole genome shotgun (WGS) entry which is preliminary data.</text>
</comment>
<proteinExistence type="predicted"/>
<name>A0A937F963_9BACT</name>
<protein>
    <submittedName>
        <fullName evidence="1">Uncharacterized protein</fullName>
    </submittedName>
</protein>
<accession>A0A937F963</accession>
<dbReference type="AlphaFoldDB" id="A0A937F963"/>
<keyword evidence="2" id="KW-1185">Reference proteome</keyword>
<dbReference type="RefSeq" id="WP_202244721.1">
    <property type="nucleotide sequence ID" value="NZ_JAESIY010000006.1"/>
</dbReference>
<sequence>MIFRNGQYTKYKGFHLMIQTIRDDDDKIILIWIGKDCPLKQFYYEKAEDGFVSIIDKNELTNAYLVKTFGYYKGYKFQIFSRSGSSEVSIATSELLAYQRLSLIKIAENWFGEDVMPNELESTWEEYFETLNLPLPDDIQLSQ</sequence>
<dbReference type="Proteomes" id="UP000659388">
    <property type="component" value="Unassembled WGS sequence"/>
</dbReference>
<gene>
    <name evidence="1" type="ORF">JL102_12325</name>
</gene>
<reference evidence="1" key="1">
    <citation type="submission" date="2021-01" db="EMBL/GenBank/DDBJ databases">
        <title>Fulvivirga kasyanovii gen. nov., sp nov., a novel member of the phylum Bacteroidetes isolated from seawater in a mussel farm.</title>
        <authorList>
            <person name="Zhao L.-H."/>
            <person name="Wang Z.-J."/>
        </authorList>
    </citation>
    <scope>NUCLEOTIDE SEQUENCE</scope>
    <source>
        <strain evidence="1">2943</strain>
    </source>
</reference>
<organism evidence="1 2">
    <name type="scientific">Fulvivirga sediminis</name>
    <dbReference type="NCBI Taxonomy" id="2803949"/>
    <lineage>
        <taxon>Bacteria</taxon>
        <taxon>Pseudomonadati</taxon>
        <taxon>Bacteroidota</taxon>
        <taxon>Cytophagia</taxon>
        <taxon>Cytophagales</taxon>
        <taxon>Fulvivirgaceae</taxon>
        <taxon>Fulvivirga</taxon>
    </lineage>
</organism>
<evidence type="ECO:0000313" key="2">
    <source>
        <dbReference type="Proteomes" id="UP000659388"/>
    </source>
</evidence>
<dbReference type="EMBL" id="JAESIY010000006">
    <property type="protein sequence ID" value="MBL3656924.1"/>
    <property type="molecule type" value="Genomic_DNA"/>
</dbReference>